<dbReference type="PANTHER" id="PTHR43542">
    <property type="entry name" value="METHYLTRANSFERASE"/>
    <property type="match status" value="1"/>
</dbReference>
<evidence type="ECO:0000313" key="5">
    <source>
        <dbReference type="Proteomes" id="UP000003113"/>
    </source>
</evidence>
<keyword evidence="2" id="KW-0808">Transferase</keyword>
<dbReference type="PROSITE" id="PS00092">
    <property type="entry name" value="N6_MTASE"/>
    <property type="match status" value="1"/>
</dbReference>
<name>H0FCF5_9BURK</name>
<keyword evidence="5" id="KW-1185">Reference proteome</keyword>
<dbReference type="GO" id="GO:0031167">
    <property type="term" value="P:rRNA methylation"/>
    <property type="evidence" value="ECO:0007669"/>
    <property type="project" value="InterPro"/>
</dbReference>
<gene>
    <name evidence="4" type="ORF">KYC_22321</name>
</gene>
<dbReference type="PANTHER" id="PTHR43542:SF1">
    <property type="entry name" value="METHYLTRANSFERASE"/>
    <property type="match status" value="1"/>
</dbReference>
<dbReference type="AlphaFoldDB" id="H0FCF5"/>
<dbReference type="InterPro" id="IPR004398">
    <property type="entry name" value="RNA_MeTrfase_RsmD"/>
</dbReference>
<dbReference type="eggNOG" id="COG0742">
    <property type="taxonomic scope" value="Bacteria"/>
</dbReference>
<evidence type="ECO:0000256" key="3">
    <source>
        <dbReference type="SAM" id="MobiDB-lite"/>
    </source>
</evidence>
<dbReference type="GO" id="GO:0008168">
    <property type="term" value="F:methyltransferase activity"/>
    <property type="evidence" value="ECO:0007669"/>
    <property type="project" value="UniProtKB-KW"/>
</dbReference>
<dbReference type="Gene3D" id="3.40.50.150">
    <property type="entry name" value="Vaccinia Virus protein VP39"/>
    <property type="match status" value="1"/>
</dbReference>
<dbReference type="InterPro" id="IPR029063">
    <property type="entry name" value="SAM-dependent_MTases_sf"/>
</dbReference>
<feature type="compositionally biased region" description="Low complexity" evidence="3">
    <location>
        <begin position="1"/>
        <end position="17"/>
    </location>
</feature>
<dbReference type="InterPro" id="IPR002052">
    <property type="entry name" value="DNA_methylase_N6_adenine_CS"/>
</dbReference>
<sequence length="228" mass="24650">MTGAATGSAGATAASTTSGGGAGWAGAAGGGVFFLKKRLNMGNKYIRIVGGQYRRTPIAVPDVETLRPTPDRVRETLFNWLNHLWGGEFADKQVLDLFAGSGALGFEAASRGVAHVQMVERDRTAASALRTLRDKLKADMIRIHVGDAMQVAERMDASRFDLILLDPPFGQGWLPRLWPILPGILTDHGLVYVEAESAIEAPEGFQILRQDKAGAVHYHLLEFAALRK</sequence>
<protein>
    <recommendedName>
        <fullName evidence="6">Methyltransferase</fullName>
    </recommendedName>
</protein>
<comment type="caution">
    <text evidence="4">The sequence shown here is derived from an EMBL/GenBank/DDBJ whole genome shotgun (WGS) entry which is preliminary data.</text>
</comment>
<dbReference type="PATRIC" id="fig|477184.5.peg.4383"/>
<accession>H0FCF5</accession>
<dbReference type="GO" id="GO:0003676">
    <property type="term" value="F:nucleic acid binding"/>
    <property type="evidence" value="ECO:0007669"/>
    <property type="project" value="InterPro"/>
</dbReference>
<keyword evidence="1" id="KW-0489">Methyltransferase</keyword>
<evidence type="ECO:0000256" key="2">
    <source>
        <dbReference type="ARBA" id="ARBA00022679"/>
    </source>
</evidence>
<dbReference type="CDD" id="cd02440">
    <property type="entry name" value="AdoMet_MTases"/>
    <property type="match status" value="1"/>
</dbReference>
<organism evidence="4 5">
    <name type="scientific">Achromobacter arsenitoxydans SY8</name>
    <dbReference type="NCBI Taxonomy" id="477184"/>
    <lineage>
        <taxon>Bacteria</taxon>
        <taxon>Pseudomonadati</taxon>
        <taxon>Pseudomonadota</taxon>
        <taxon>Betaproteobacteria</taxon>
        <taxon>Burkholderiales</taxon>
        <taxon>Alcaligenaceae</taxon>
        <taxon>Achromobacter</taxon>
    </lineage>
</organism>
<feature type="region of interest" description="Disordered" evidence="3">
    <location>
        <begin position="1"/>
        <end position="21"/>
    </location>
</feature>
<proteinExistence type="predicted"/>
<evidence type="ECO:0000313" key="4">
    <source>
        <dbReference type="EMBL" id="EHK63910.1"/>
    </source>
</evidence>
<dbReference type="NCBIfam" id="TIGR00095">
    <property type="entry name" value="16S rRNA (guanine(966)-N(2))-methyltransferase RsmD"/>
    <property type="match status" value="1"/>
</dbReference>
<dbReference type="EMBL" id="AGUF01000073">
    <property type="protein sequence ID" value="EHK63910.1"/>
    <property type="molecule type" value="Genomic_DNA"/>
</dbReference>
<evidence type="ECO:0008006" key="6">
    <source>
        <dbReference type="Google" id="ProtNLM"/>
    </source>
</evidence>
<evidence type="ECO:0000256" key="1">
    <source>
        <dbReference type="ARBA" id="ARBA00022603"/>
    </source>
</evidence>
<dbReference type="SUPFAM" id="SSF53335">
    <property type="entry name" value="S-adenosyl-L-methionine-dependent methyltransferases"/>
    <property type="match status" value="1"/>
</dbReference>
<dbReference type="Proteomes" id="UP000003113">
    <property type="component" value="Unassembled WGS sequence"/>
</dbReference>
<dbReference type="Pfam" id="PF03602">
    <property type="entry name" value="Cons_hypoth95"/>
    <property type="match status" value="1"/>
</dbReference>
<reference evidence="4 5" key="1">
    <citation type="journal article" date="2012" name="J. Bacteriol.">
        <title>Genome sequence of the highly efficient arsenite-oxidizing bacterium Achromobacter arsenitoxydans SY8.</title>
        <authorList>
            <person name="Li X."/>
            <person name="Hu Y."/>
            <person name="Gong J."/>
            <person name="Lin Y."/>
            <person name="Johnstone L."/>
            <person name="Rensing C."/>
            <person name="Wang G."/>
        </authorList>
    </citation>
    <scope>NUCLEOTIDE SEQUENCE [LARGE SCALE GENOMIC DNA]</scope>
    <source>
        <strain evidence="4 5">SY8</strain>
    </source>
</reference>
<dbReference type="STRING" id="477184.KYC_22321"/>